<reference evidence="10 11" key="1">
    <citation type="journal article" date="2014" name="Nat. Commun.">
        <title>Klebsormidium flaccidum genome reveals primary factors for plant terrestrial adaptation.</title>
        <authorList>
            <person name="Hori K."/>
            <person name="Maruyama F."/>
            <person name="Fujisawa T."/>
            <person name="Togashi T."/>
            <person name="Yamamoto N."/>
            <person name="Seo M."/>
            <person name="Sato S."/>
            <person name="Yamada T."/>
            <person name="Mori H."/>
            <person name="Tajima N."/>
            <person name="Moriyama T."/>
            <person name="Ikeuchi M."/>
            <person name="Watanabe M."/>
            <person name="Wada H."/>
            <person name="Kobayashi K."/>
            <person name="Saito M."/>
            <person name="Masuda T."/>
            <person name="Sasaki-Sekimoto Y."/>
            <person name="Mashiguchi K."/>
            <person name="Awai K."/>
            <person name="Shimojima M."/>
            <person name="Masuda S."/>
            <person name="Iwai M."/>
            <person name="Nobusawa T."/>
            <person name="Narise T."/>
            <person name="Kondo S."/>
            <person name="Saito H."/>
            <person name="Sato R."/>
            <person name="Murakawa M."/>
            <person name="Ihara Y."/>
            <person name="Oshima-Yamada Y."/>
            <person name="Ohtaka K."/>
            <person name="Satoh M."/>
            <person name="Sonobe K."/>
            <person name="Ishii M."/>
            <person name="Ohtani R."/>
            <person name="Kanamori-Sato M."/>
            <person name="Honoki R."/>
            <person name="Miyazaki D."/>
            <person name="Mochizuki H."/>
            <person name="Umetsu J."/>
            <person name="Higashi K."/>
            <person name="Shibata D."/>
            <person name="Kamiya Y."/>
            <person name="Sato N."/>
            <person name="Nakamura Y."/>
            <person name="Tabata S."/>
            <person name="Ida S."/>
            <person name="Kurokawa K."/>
            <person name="Ohta H."/>
        </authorList>
    </citation>
    <scope>NUCLEOTIDE SEQUENCE [LARGE SCALE GENOMIC DNA]</scope>
    <source>
        <strain evidence="10 11">NIES-2285</strain>
    </source>
</reference>
<feature type="region of interest" description="Disordered" evidence="8">
    <location>
        <begin position="1"/>
        <end position="50"/>
    </location>
</feature>
<keyword evidence="7 9" id="KW-0472">Membrane</keyword>
<feature type="compositionally biased region" description="Low complexity" evidence="8">
    <location>
        <begin position="415"/>
        <end position="428"/>
    </location>
</feature>
<feature type="transmembrane region" description="Helical" evidence="9">
    <location>
        <begin position="573"/>
        <end position="594"/>
    </location>
</feature>
<dbReference type="PANTHER" id="PTHR32195">
    <property type="entry name" value="OS07G0662800 PROTEIN"/>
    <property type="match status" value="1"/>
</dbReference>
<dbReference type="OrthoDB" id="2014999at2759"/>
<evidence type="ECO:0000256" key="8">
    <source>
        <dbReference type="SAM" id="MobiDB-lite"/>
    </source>
</evidence>
<keyword evidence="11" id="KW-1185">Reference proteome</keyword>
<evidence type="ECO:0000256" key="6">
    <source>
        <dbReference type="ARBA" id="ARBA00022989"/>
    </source>
</evidence>
<feature type="transmembrane region" description="Helical" evidence="9">
    <location>
        <begin position="606"/>
        <end position="624"/>
    </location>
</feature>
<dbReference type="AlphaFoldDB" id="A0A1Y1HLX3"/>
<dbReference type="GO" id="GO:0003333">
    <property type="term" value="P:amino acid transmembrane transport"/>
    <property type="evidence" value="ECO:0007669"/>
    <property type="project" value="InterPro"/>
</dbReference>
<feature type="transmembrane region" description="Helical" evidence="9">
    <location>
        <begin position="645"/>
        <end position="665"/>
    </location>
</feature>
<keyword evidence="4" id="KW-0997">Cell inner membrane</keyword>
<keyword evidence="5 9" id="KW-0812">Transmembrane</keyword>
<sequence>MLRSGPKKVDPLFEAELQFPSPHNNAENRDTTYSADLPPPASSSDRWLPDSNLFNSSASKNLKSSVAESEKPLASQSPKASGSLLGAVALITGTSVGAGILALPGISAPAGFIPATSIMVGCWGFLVGEALLLAEVNVELLKGVAGDKNRASDVLSLRTMAQKTLGPAGGTAATLAYVFLTYALLTAYIAKSADVLSLLMGLPTEWAGVAFVGFFGVVLLVGGTVFTDYVNQAATGIMLTLFAIMVGGGSLFADWSILENADWAAAPAAVPIIFLSLVYHDLTPVLCSYLGGDIKRIRQAIIGGSLVPLLMFVSCNAVALAISPVTGGGDPLNIIIRLGGPGPAALIECFSLLAISTSFIGTILGATEFALEQLGGLQFAGDRPPLAERKEPTESVNTRKATERRYQGGLGTGLRGSSSNQVKSSKGSGRAGEAAAHEEIDRLQKRVKDKLAQWESRFEREVGNGRKSNLYSVNKLDERSVPRARTSREGIHTRGASSVNNVSLPSSSAIVNSLRLESPSSQTGSSDSENGNGRGLANGTGPAPGPDSSGIKTDDSVGGLWAIEAPTTGKVNWALRTGAFCMVLIPPVGVASQYPDAFFQASNLAGAYGMTTLYGIFPVAMAWSMRSSVKRRGDDSMALGEYSRLVPGGRFTLVLLGLGAAAIMAGQAALDSKLAAGAIADALAEAGPALGALQDAAAVAAAALSDARKHVQSFAADSDALQSVRNALIERYAEVSQALEESTLDESLRNVEMQLRRRLAELTRDVEGFRVAEKLSAAQGGLEKVSMGLGERLSALEDLKLDESLQTAVDSALGLGADLEVEMRQRLAEWTKDLDGSRLAEKLSVAQEGLEKVSMELGKRVSEQLQEFQRLMH</sequence>
<dbReference type="Proteomes" id="UP000054558">
    <property type="component" value="Unassembled WGS sequence"/>
</dbReference>
<keyword evidence="6 9" id="KW-1133">Transmembrane helix</keyword>
<gene>
    <name evidence="10" type="ORF">KFL_000090050</name>
</gene>
<organism evidence="10 11">
    <name type="scientific">Klebsormidium nitens</name>
    <name type="common">Green alga</name>
    <name type="synonym">Ulothrix nitens</name>
    <dbReference type="NCBI Taxonomy" id="105231"/>
    <lineage>
        <taxon>Eukaryota</taxon>
        <taxon>Viridiplantae</taxon>
        <taxon>Streptophyta</taxon>
        <taxon>Klebsormidiophyceae</taxon>
        <taxon>Klebsormidiales</taxon>
        <taxon>Klebsormidiaceae</taxon>
        <taxon>Klebsormidium</taxon>
    </lineage>
</organism>
<feature type="compositionally biased region" description="Polar residues" evidence="8">
    <location>
        <begin position="518"/>
        <end position="531"/>
    </location>
</feature>
<feature type="transmembrane region" description="Helical" evidence="9">
    <location>
        <begin position="84"/>
        <end position="106"/>
    </location>
</feature>
<evidence type="ECO:0000256" key="5">
    <source>
        <dbReference type="ARBA" id="ARBA00022692"/>
    </source>
</evidence>
<feature type="transmembrane region" description="Helical" evidence="9">
    <location>
        <begin position="300"/>
        <end position="322"/>
    </location>
</feature>
<feature type="region of interest" description="Disordered" evidence="8">
    <location>
        <begin position="382"/>
        <end position="439"/>
    </location>
</feature>
<feature type="transmembrane region" description="Helical" evidence="9">
    <location>
        <begin position="263"/>
        <end position="279"/>
    </location>
</feature>
<feature type="region of interest" description="Disordered" evidence="8">
    <location>
        <begin position="516"/>
        <end position="552"/>
    </location>
</feature>
<evidence type="ECO:0000256" key="2">
    <source>
        <dbReference type="ARBA" id="ARBA00022448"/>
    </source>
</evidence>
<accession>A0A1Y1HLX3</accession>
<feature type="transmembrane region" description="Helical" evidence="9">
    <location>
        <begin position="342"/>
        <end position="364"/>
    </location>
</feature>
<dbReference type="STRING" id="105231.A0A1Y1HLX3"/>
<dbReference type="GO" id="GO:0009706">
    <property type="term" value="C:chloroplast inner membrane"/>
    <property type="evidence" value="ECO:0000318"/>
    <property type="project" value="GO_Central"/>
</dbReference>
<keyword evidence="3" id="KW-1003">Cell membrane</keyword>
<feature type="compositionally biased region" description="Basic and acidic residues" evidence="8">
    <location>
        <begin position="479"/>
        <end position="492"/>
    </location>
</feature>
<evidence type="ECO:0000256" key="9">
    <source>
        <dbReference type="SAM" id="Phobius"/>
    </source>
</evidence>
<protein>
    <submittedName>
        <fullName evidence="10">Tryptophan or tyrosine transporter protein</fullName>
    </submittedName>
</protein>
<keyword evidence="2" id="KW-0813">Transport</keyword>
<evidence type="ECO:0000313" key="11">
    <source>
        <dbReference type="Proteomes" id="UP000054558"/>
    </source>
</evidence>
<dbReference type="InterPro" id="IPR018227">
    <property type="entry name" value="Amino_acid_transport_2"/>
</dbReference>
<evidence type="ECO:0000256" key="4">
    <source>
        <dbReference type="ARBA" id="ARBA00022519"/>
    </source>
</evidence>
<proteinExistence type="predicted"/>
<feature type="region of interest" description="Disordered" evidence="8">
    <location>
        <begin position="479"/>
        <end position="503"/>
    </location>
</feature>
<dbReference type="EMBL" id="DF236958">
    <property type="protein sequence ID" value="GAQ78159.1"/>
    <property type="molecule type" value="Genomic_DNA"/>
</dbReference>
<evidence type="ECO:0000256" key="3">
    <source>
        <dbReference type="ARBA" id="ARBA00022475"/>
    </source>
</evidence>
<dbReference type="PANTHER" id="PTHR32195:SF24">
    <property type="entry name" value="TRYPTOPHAN OR TYROSINE TRANSPORTER PROTEIN"/>
    <property type="match status" value="1"/>
</dbReference>
<dbReference type="Pfam" id="PF03222">
    <property type="entry name" value="Trp_Tyr_perm"/>
    <property type="match status" value="2"/>
</dbReference>
<comment type="subcellular location">
    <subcellularLocation>
        <location evidence="1">Cell inner membrane</location>
        <topology evidence="1">Multi-pass membrane protein</topology>
    </subcellularLocation>
</comment>
<evidence type="ECO:0000256" key="1">
    <source>
        <dbReference type="ARBA" id="ARBA00004429"/>
    </source>
</evidence>
<name>A0A1Y1HLX3_KLENI</name>
<feature type="transmembrane region" description="Helical" evidence="9">
    <location>
        <begin position="237"/>
        <end position="257"/>
    </location>
</feature>
<evidence type="ECO:0000256" key="7">
    <source>
        <dbReference type="ARBA" id="ARBA00023136"/>
    </source>
</evidence>
<dbReference type="Gene3D" id="1.20.1740.10">
    <property type="entry name" value="Amino acid/polyamine transporter I"/>
    <property type="match status" value="1"/>
</dbReference>
<feature type="transmembrane region" description="Helical" evidence="9">
    <location>
        <begin position="165"/>
        <end position="189"/>
    </location>
</feature>
<dbReference type="GO" id="GO:0005886">
    <property type="term" value="C:plasma membrane"/>
    <property type="evidence" value="ECO:0007669"/>
    <property type="project" value="UniProtKB-SubCell"/>
</dbReference>
<feature type="transmembrane region" description="Helical" evidence="9">
    <location>
        <begin position="209"/>
        <end position="230"/>
    </location>
</feature>
<evidence type="ECO:0000313" key="10">
    <source>
        <dbReference type="EMBL" id="GAQ78159.1"/>
    </source>
</evidence>
<feature type="transmembrane region" description="Helical" evidence="9">
    <location>
        <begin position="112"/>
        <end position="134"/>
    </location>
</feature>